<keyword evidence="3" id="KW-1185">Reference proteome</keyword>
<dbReference type="Pfam" id="PF25017">
    <property type="entry name" value="zf-C2HC_3"/>
    <property type="match status" value="1"/>
</dbReference>
<reference evidence="2 3" key="1">
    <citation type="journal article" date="2017" name="Nature">
        <title>The Apostasia genome and the evolution of orchids.</title>
        <authorList>
            <person name="Zhang G.Q."/>
            <person name="Liu K.W."/>
            <person name="Li Z."/>
            <person name="Lohaus R."/>
            <person name="Hsiao Y.Y."/>
            <person name="Niu S.C."/>
            <person name="Wang J.Y."/>
            <person name="Lin Y.C."/>
            <person name="Xu Q."/>
            <person name="Chen L.J."/>
            <person name="Yoshida K."/>
            <person name="Fujiwara S."/>
            <person name="Wang Z.W."/>
            <person name="Zhang Y.Q."/>
            <person name="Mitsuda N."/>
            <person name="Wang M."/>
            <person name="Liu G.H."/>
            <person name="Pecoraro L."/>
            <person name="Huang H.X."/>
            <person name="Xiao X.J."/>
            <person name="Lin M."/>
            <person name="Wu X.Y."/>
            <person name="Wu W.L."/>
            <person name="Chen Y.Y."/>
            <person name="Chang S.B."/>
            <person name="Sakamoto S."/>
            <person name="Ohme-Takagi M."/>
            <person name="Yagi M."/>
            <person name="Zeng S.J."/>
            <person name="Shen C.Y."/>
            <person name="Yeh C.M."/>
            <person name="Luo Y.B."/>
            <person name="Tsai W.C."/>
            <person name="Van de Peer Y."/>
            <person name="Liu Z.J."/>
        </authorList>
    </citation>
    <scope>NUCLEOTIDE SEQUENCE [LARGE SCALE GENOMIC DNA]</scope>
    <source>
        <strain evidence="3">cv. Shenzhen</strain>
        <tissue evidence="2">Stem</tissue>
    </source>
</reference>
<evidence type="ECO:0000313" key="2">
    <source>
        <dbReference type="EMBL" id="PKA54103.1"/>
    </source>
</evidence>
<dbReference type="Proteomes" id="UP000236161">
    <property type="component" value="Unassembled WGS sequence"/>
</dbReference>
<feature type="domain" description="C2HC zinc finger plants" evidence="1">
    <location>
        <begin position="143"/>
        <end position="187"/>
    </location>
</feature>
<evidence type="ECO:0000313" key="3">
    <source>
        <dbReference type="Proteomes" id="UP000236161"/>
    </source>
</evidence>
<dbReference type="EMBL" id="KZ451984">
    <property type="protein sequence ID" value="PKA54103.1"/>
    <property type="molecule type" value="Genomic_DNA"/>
</dbReference>
<sequence length="188" mass="20442">METMETDVPGARGGDEDNAERLVAAVAAARLPPLTGRESTWALLDMARQLVIQGKPSLALRAVVMAMRSEGGEQAVIQALNRARELYRSRLQAEAATDELASLFAECAIAEARQVNPNFPLLPQPPLPLHANNPALLLDIDETSILATSGRKQIMLDAFSDGSSFICLKCGGLVSKHRKDEHYEYWCG</sequence>
<dbReference type="OrthoDB" id="436688at2759"/>
<protein>
    <recommendedName>
        <fullName evidence="1">C2HC zinc finger plants domain-containing protein</fullName>
    </recommendedName>
</protein>
<dbReference type="STRING" id="1088818.A0A2I0AF00"/>
<organism evidence="2 3">
    <name type="scientific">Apostasia shenzhenica</name>
    <dbReference type="NCBI Taxonomy" id="1088818"/>
    <lineage>
        <taxon>Eukaryota</taxon>
        <taxon>Viridiplantae</taxon>
        <taxon>Streptophyta</taxon>
        <taxon>Embryophyta</taxon>
        <taxon>Tracheophyta</taxon>
        <taxon>Spermatophyta</taxon>
        <taxon>Magnoliopsida</taxon>
        <taxon>Liliopsida</taxon>
        <taxon>Asparagales</taxon>
        <taxon>Orchidaceae</taxon>
        <taxon>Apostasioideae</taxon>
        <taxon>Apostasia</taxon>
    </lineage>
</organism>
<name>A0A2I0AF00_9ASPA</name>
<proteinExistence type="predicted"/>
<dbReference type="AlphaFoldDB" id="A0A2I0AF00"/>
<accession>A0A2I0AF00</accession>
<dbReference type="PANTHER" id="PTHR35513:SF1">
    <property type="entry name" value="OS02G0158600 PROTEIN"/>
    <property type="match status" value="1"/>
</dbReference>
<gene>
    <name evidence="2" type="ORF">AXF42_Ash018113</name>
</gene>
<dbReference type="InterPro" id="IPR056971">
    <property type="entry name" value="Znf-C2HC_3"/>
</dbReference>
<evidence type="ECO:0000259" key="1">
    <source>
        <dbReference type="Pfam" id="PF25017"/>
    </source>
</evidence>
<dbReference type="PANTHER" id="PTHR35513">
    <property type="entry name" value="OS02G0158600 PROTEIN"/>
    <property type="match status" value="1"/>
</dbReference>